<organism evidence="2 3">
    <name type="scientific">Fibrella aestuarina BUZ 2</name>
    <dbReference type="NCBI Taxonomy" id="1166018"/>
    <lineage>
        <taxon>Bacteria</taxon>
        <taxon>Pseudomonadati</taxon>
        <taxon>Bacteroidota</taxon>
        <taxon>Cytophagia</taxon>
        <taxon>Cytophagales</taxon>
        <taxon>Spirosomataceae</taxon>
        <taxon>Fibrella</taxon>
    </lineage>
</organism>
<feature type="domain" description="DUF3857" evidence="1">
    <location>
        <begin position="42"/>
        <end position="207"/>
    </location>
</feature>
<dbReference type="Gene3D" id="2.60.120.1130">
    <property type="match status" value="1"/>
</dbReference>
<dbReference type="STRING" id="1166018.FAES_4771"/>
<dbReference type="AlphaFoldDB" id="I0KF67"/>
<dbReference type="SUPFAM" id="SSF54001">
    <property type="entry name" value="Cysteine proteinases"/>
    <property type="match status" value="1"/>
</dbReference>
<dbReference type="Gene3D" id="2.60.40.3140">
    <property type="match status" value="1"/>
</dbReference>
<reference evidence="2 3" key="1">
    <citation type="journal article" date="2012" name="J. Bacteriol.">
        <title>Genome Sequence of Fibrella aestuarina BUZ 2T, a Filamentous Marine Bacterium.</title>
        <authorList>
            <person name="Filippini M."/>
            <person name="Qi W."/>
            <person name="Blom J."/>
            <person name="Goesmann A."/>
            <person name="Smits T.H."/>
            <person name="Bagheri H.C."/>
        </authorList>
    </citation>
    <scope>NUCLEOTIDE SEQUENCE [LARGE SCALE GENOMIC DNA]</scope>
    <source>
        <strain evidence="3">BUZ 2T</strain>
    </source>
</reference>
<proteinExistence type="predicted"/>
<evidence type="ECO:0000259" key="1">
    <source>
        <dbReference type="Pfam" id="PF12969"/>
    </source>
</evidence>
<accession>I0KF67</accession>
<dbReference type="EMBL" id="HE796683">
    <property type="protein sequence ID" value="CCH02770.1"/>
    <property type="molecule type" value="Genomic_DNA"/>
</dbReference>
<dbReference type="HOGENOM" id="CLU_027424_1_0_10"/>
<dbReference type="InterPro" id="IPR024618">
    <property type="entry name" value="DUF3857"/>
</dbReference>
<dbReference type="PATRIC" id="fig|1166018.3.peg.1741"/>
<gene>
    <name evidence="2" type="ORF">FAES_4771</name>
</gene>
<evidence type="ECO:0000313" key="2">
    <source>
        <dbReference type="EMBL" id="CCH02770.1"/>
    </source>
</evidence>
<dbReference type="Proteomes" id="UP000011058">
    <property type="component" value="Chromosome"/>
</dbReference>
<dbReference type="KEGG" id="fae:FAES_4771"/>
<dbReference type="Gene3D" id="3.10.620.30">
    <property type="match status" value="1"/>
</dbReference>
<dbReference type="Pfam" id="PF12969">
    <property type="entry name" value="DUF3857"/>
    <property type="match status" value="1"/>
</dbReference>
<sequence>MGQQALAQTDNWAVSAIPASMTINADAVLRYDESTFVVKSPGEAVRRVRQVITILNEKAEAKAKLDVPYDKFSKVTDIEGALFDASGKLVKRLKRAEISDLAYADDNYQDDTRRKVAIFSRQLAYPYTVEFRYEYVTRNMMDYPVWAPQDDERLSVIQSRFRVELPADLPFRYKAVNQSRPPVLSKSVAGSSEVVGYSWQADTLRAVESEPLSPSFEESVPVVYTAPSRFEVQAYSGTFDSWKDVGTFYYTLNKGRDQLPEAVRKEVQQLVAGEKTTAGKVAKIYTYLQRQARYISIQLGIGGWQTIEASRVAQTHYGDCKALTNYTKAMLAAVGIPSFEALVRAGSSRSAIRIDLPGFQFNHVFLCVPNAGKTPTDTLWLECTSQHSPAGYLGDFTGGRTVLLVTPEGGKLAQTPAYSPEQNLQQRQVAITLAPDGGATAQVRTRYTGLQQDPYSAVLHSLNHEQQRDWLIQHSDLPSLDLKQFSLTETPGQIPCVTETLTLTTRRWASPSGTRLFLPLNLLSTVSPAPVLSRARRQPLVLTHHYNYDDSDTVTYTLPDGYAPEFALAPMRIDSKFGTYTARAEVSGNQLVYVRRLRMHQGRYPAEAYAEYADFRKKIAKADRAQLVLVKKEIATATQPK</sequence>
<dbReference type="InterPro" id="IPR038765">
    <property type="entry name" value="Papain-like_cys_pep_sf"/>
</dbReference>
<evidence type="ECO:0000313" key="3">
    <source>
        <dbReference type="Proteomes" id="UP000011058"/>
    </source>
</evidence>
<protein>
    <recommendedName>
        <fullName evidence="1">DUF3857 domain-containing protein</fullName>
    </recommendedName>
</protein>
<keyword evidence="3" id="KW-1185">Reference proteome</keyword>
<name>I0KF67_9BACT</name>
<dbReference type="eggNOG" id="COG1305">
    <property type="taxonomic scope" value="Bacteria"/>
</dbReference>